<gene>
    <name evidence="3" type="ORF">FPE_LOCUS12907</name>
</gene>
<dbReference type="AlphaFoldDB" id="A0AAD2DSH6"/>
<feature type="compositionally biased region" description="Pro residues" evidence="1">
    <location>
        <begin position="287"/>
        <end position="314"/>
    </location>
</feature>
<keyword evidence="4" id="KW-1185">Reference proteome</keyword>
<keyword evidence="2" id="KW-0732">Signal</keyword>
<feature type="compositionally biased region" description="Pro residues" evidence="1">
    <location>
        <begin position="228"/>
        <end position="279"/>
    </location>
</feature>
<dbReference type="Proteomes" id="UP000834106">
    <property type="component" value="Chromosome 7"/>
</dbReference>
<evidence type="ECO:0000256" key="2">
    <source>
        <dbReference type="SAM" id="SignalP"/>
    </source>
</evidence>
<feature type="signal peptide" evidence="2">
    <location>
        <begin position="1"/>
        <end position="23"/>
    </location>
</feature>
<protein>
    <recommendedName>
        <fullName evidence="5">Proline-rich protein</fullName>
    </recommendedName>
</protein>
<feature type="chain" id="PRO_5041963637" description="Proline-rich protein" evidence="2">
    <location>
        <begin position="24"/>
        <end position="463"/>
    </location>
</feature>
<reference evidence="3" key="1">
    <citation type="submission" date="2023-05" db="EMBL/GenBank/DDBJ databases">
        <authorList>
            <person name="Huff M."/>
        </authorList>
    </citation>
    <scope>NUCLEOTIDE SEQUENCE</scope>
</reference>
<feature type="compositionally biased region" description="Pro residues" evidence="1">
    <location>
        <begin position="339"/>
        <end position="398"/>
    </location>
</feature>
<feature type="region of interest" description="Disordered" evidence="1">
    <location>
        <begin position="178"/>
        <end position="463"/>
    </location>
</feature>
<dbReference type="Pfam" id="PF01190">
    <property type="entry name" value="Pollen_Ole_e_1"/>
    <property type="match status" value="1"/>
</dbReference>
<evidence type="ECO:0000313" key="4">
    <source>
        <dbReference type="Proteomes" id="UP000834106"/>
    </source>
</evidence>
<feature type="compositionally biased region" description="Pro residues" evidence="1">
    <location>
        <begin position="178"/>
        <end position="195"/>
    </location>
</feature>
<accession>A0AAD2DSH6</accession>
<feature type="compositionally biased region" description="Low complexity" evidence="1">
    <location>
        <begin position="399"/>
        <end position="410"/>
    </location>
</feature>
<evidence type="ECO:0000256" key="1">
    <source>
        <dbReference type="SAM" id="MobiDB-lite"/>
    </source>
</evidence>
<sequence length="463" mass="48958">MGVLLRLSGLLLSFLLTLTFCNGKNMTVKIVGFIDCTDCIIQEFDSNRASLGLRVAISCKSTNGEMQTMGNGGVDREGNFNITLSNQISDDETTVQGCLAKLHSASGAPCPIQTAQAASMKIIRSEDNGTQAVDVTQKLKFSPGTCQSAFFWPFIRYKFFGQPNITYVPKLSPPPGPPVEYAPPPLQALPPPAPAPVSIDPSLPPTQSLPPLPPAQSPTSPIQYSTPPSAPGPIDPSIPPTQSAPPPVHQYSVPPPTPVCKDPSSPPIQSLPPTIPPAPVKGSYPTLAPPPPPTFESPISPPVSAPPLSPPPYAQAPHSAAPTNRNPFAPHVPSSKRPNAPPSPIIKTPLAPPAPKLQQPFTPPPVPKFENAPPPSKPTYQPNPPSIAPISPKPPPSPIEKSLPPSKTPLLPVPNSPPSNGHSITIPRAPPVPKLPHIPTVPRRFFNPPKSKYLPPQPSHHLH</sequence>
<proteinExistence type="predicted"/>
<evidence type="ECO:0000313" key="3">
    <source>
        <dbReference type="EMBL" id="CAI9765477.1"/>
    </source>
</evidence>
<feature type="compositionally biased region" description="Pro residues" evidence="1">
    <location>
        <begin position="202"/>
        <end position="216"/>
    </location>
</feature>
<organism evidence="3 4">
    <name type="scientific">Fraxinus pennsylvanica</name>
    <dbReference type="NCBI Taxonomy" id="56036"/>
    <lineage>
        <taxon>Eukaryota</taxon>
        <taxon>Viridiplantae</taxon>
        <taxon>Streptophyta</taxon>
        <taxon>Embryophyta</taxon>
        <taxon>Tracheophyta</taxon>
        <taxon>Spermatophyta</taxon>
        <taxon>Magnoliopsida</taxon>
        <taxon>eudicotyledons</taxon>
        <taxon>Gunneridae</taxon>
        <taxon>Pentapetalae</taxon>
        <taxon>asterids</taxon>
        <taxon>lamiids</taxon>
        <taxon>Lamiales</taxon>
        <taxon>Oleaceae</taxon>
        <taxon>Oleeae</taxon>
        <taxon>Fraxinus</taxon>
    </lineage>
</organism>
<evidence type="ECO:0008006" key="5">
    <source>
        <dbReference type="Google" id="ProtNLM"/>
    </source>
</evidence>
<dbReference type="EMBL" id="OU503042">
    <property type="protein sequence ID" value="CAI9765477.1"/>
    <property type="molecule type" value="Genomic_DNA"/>
</dbReference>
<name>A0AAD2DSH6_9LAMI</name>